<keyword evidence="7" id="KW-0007">Acetylation</keyword>
<keyword evidence="9" id="KW-0408">Iron</keyword>
<dbReference type="PANTHER" id="PTHR43084">
    <property type="entry name" value="PERSULFIDE DIOXYGENASE ETHE1"/>
    <property type="match status" value="1"/>
</dbReference>
<dbReference type="Gene3D" id="3.60.15.10">
    <property type="entry name" value="Ribonuclease Z/Hydroxyacylglutathione hydrolase-like"/>
    <property type="match status" value="1"/>
</dbReference>
<dbReference type="Pfam" id="PF00753">
    <property type="entry name" value="Lactamase_B"/>
    <property type="match status" value="2"/>
</dbReference>
<evidence type="ECO:0000256" key="8">
    <source>
        <dbReference type="ARBA" id="ARBA00023002"/>
    </source>
</evidence>
<protein>
    <recommendedName>
        <fullName evidence="14">Persulfide dioxygenase ETHE1, mitochondrial</fullName>
        <ecNumber evidence="13">1.13.11.18</ecNumber>
    </recommendedName>
    <alternativeName>
        <fullName evidence="15">Sulfur dioxygenase ETHE1</fullName>
    </alternativeName>
</protein>
<evidence type="ECO:0000256" key="9">
    <source>
        <dbReference type="ARBA" id="ARBA00023004"/>
    </source>
</evidence>
<evidence type="ECO:0000256" key="2">
    <source>
        <dbReference type="ARBA" id="ARBA00004173"/>
    </source>
</evidence>
<dbReference type="GO" id="GO:0050313">
    <property type="term" value="F:sulfur dioxygenase activity"/>
    <property type="evidence" value="ECO:0007669"/>
    <property type="project" value="UniProtKB-EC"/>
</dbReference>
<proteinExistence type="inferred from homology"/>
<evidence type="ECO:0000256" key="4">
    <source>
        <dbReference type="ARBA" id="ARBA00022723"/>
    </source>
</evidence>
<dbReference type="InterPro" id="IPR001279">
    <property type="entry name" value="Metallo-B-lactamas"/>
</dbReference>
<dbReference type="FunFam" id="3.60.15.10:FF:000013">
    <property type="entry name" value="Persulfide dioxygenase ETHE1, mitochondrial"/>
    <property type="match status" value="1"/>
</dbReference>
<keyword evidence="4" id="KW-0479">Metal-binding</keyword>
<dbReference type="InterPro" id="IPR051682">
    <property type="entry name" value="Mito_Persulfide_Diox"/>
</dbReference>
<dbReference type="EMBL" id="BTRK01000004">
    <property type="protein sequence ID" value="GMR45850.1"/>
    <property type="molecule type" value="Genomic_DNA"/>
</dbReference>
<dbReference type="AlphaFoldDB" id="A0AAN5CK58"/>
<evidence type="ECO:0000259" key="16">
    <source>
        <dbReference type="SMART" id="SM00849"/>
    </source>
</evidence>
<sequence length="233" mass="25826">MNTSTLVFRQLFEKTSSTYTYIIGCAVTRKAAIIDPVLETAERDAKLIDQLGLELEFGLNTHVHADHITGTATLSKIFPSMRACLSDKSGAKADRLLANGEMLRIGKLEVQCRHTPGHTDGCCSYVLSSEGIVFTGDALLFRGCGRTDFQQGDAGRLYDSVWKEILSLPDHCTLFPAHDYNGHMSSTVREEKQFNPRLTLPKADFIEFMANLNLAYPKQIDRALPANLKNGEL</sequence>
<keyword evidence="8" id="KW-0560">Oxidoreductase</keyword>
<gene>
    <name evidence="17" type="ORF">PMAYCL1PPCAC_16045</name>
</gene>
<accession>A0AAN5CK58</accession>
<dbReference type="GO" id="GO:0046872">
    <property type="term" value="F:metal ion binding"/>
    <property type="evidence" value="ECO:0007669"/>
    <property type="project" value="UniProtKB-KW"/>
</dbReference>
<dbReference type="GO" id="GO:0070813">
    <property type="term" value="P:hydrogen sulfide metabolic process"/>
    <property type="evidence" value="ECO:0007669"/>
    <property type="project" value="TreeGrafter"/>
</dbReference>
<comment type="similarity">
    <text evidence="3">Belongs to the metallo-beta-lactamase superfamily. Glyoxalase II family.</text>
</comment>
<keyword evidence="18" id="KW-1185">Reference proteome</keyword>
<comment type="cofactor">
    <cofactor evidence="1">
        <name>Fe(2+)</name>
        <dbReference type="ChEBI" id="CHEBI:29033"/>
    </cofactor>
</comment>
<dbReference type="CDD" id="cd07724">
    <property type="entry name" value="POD-like_MBL-fold"/>
    <property type="match status" value="1"/>
</dbReference>
<feature type="domain" description="Metallo-beta-lactamase" evidence="16">
    <location>
        <begin position="17"/>
        <end position="178"/>
    </location>
</feature>
<dbReference type="SUPFAM" id="SSF56281">
    <property type="entry name" value="Metallo-hydrolase/oxidoreductase"/>
    <property type="match status" value="1"/>
</dbReference>
<keyword evidence="5" id="KW-0809">Transit peptide</keyword>
<comment type="subunit">
    <text evidence="12">Homodimer. Monomer. Interacts with TST. May interact with RELA.</text>
</comment>
<evidence type="ECO:0000256" key="15">
    <source>
        <dbReference type="ARBA" id="ARBA00077964"/>
    </source>
</evidence>
<dbReference type="EC" id="1.13.11.18" evidence="13"/>
<reference evidence="18" key="1">
    <citation type="submission" date="2022-10" db="EMBL/GenBank/DDBJ databases">
        <title>Genome assembly of Pristionchus species.</title>
        <authorList>
            <person name="Yoshida K."/>
            <person name="Sommer R.J."/>
        </authorList>
    </citation>
    <scope>NUCLEOTIDE SEQUENCE [LARGE SCALE GENOMIC DNA]</scope>
    <source>
        <strain evidence="18">RS5460</strain>
    </source>
</reference>
<organism evidence="17 18">
    <name type="scientific">Pristionchus mayeri</name>
    <dbReference type="NCBI Taxonomy" id="1317129"/>
    <lineage>
        <taxon>Eukaryota</taxon>
        <taxon>Metazoa</taxon>
        <taxon>Ecdysozoa</taxon>
        <taxon>Nematoda</taxon>
        <taxon>Chromadorea</taxon>
        <taxon>Rhabditida</taxon>
        <taxon>Rhabditina</taxon>
        <taxon>Diplogasteromorpha</taxon>
        <taxon>Diplogasteroidea</taxon>
        <taxon>Neodiplogasteridae</taxon>
        <taxon>Pristionchus</taxon>
    </lineage>
</organism>
<evidence type="ECO:0000256" key="12">
    <source>
        <dbReference type="ARBA" id="ARBA00065219"/>
    </source>
</evidence>
<evidence type="ECO:0000256" key="5">
    <source>
        <dbReference type="ARBA" id="ARBA00022946"/>
    </source>
</evidence>
<dbReference type="InterPro" id="IPR044528">
    <property type="entry name" value="POD-like_MBL-fold"/>
</dbReference>
<name>A0AAN5CK58_9BILA</name>
<evidence type="ECO:0000256" key="14">
    <source>
        <dbReference type="ARBA" id="ARBA00067300"/>
    </source>
</evidence>
<evidence type="ECO:0000256" key="6">
    <source>
        <dbReference type="ARBA" id="ARBA00022964"/>
    </source>
</evidence>
<evidence type="ECO:0000256" key="7">
    <source>
        <dbReference type="ARBA" id="ARBA00022990"/>
    </source>
</evidence>
<evidence type="ECO:0000256" key="1">
    <source>
        <dbReference type="ARBA" id="ARBA00001954"/>
    </source>
</evidence>
<keyword evidence="10" id="KW-0496">Mitochondrion</keyword>
<dbReference type="SMART" id="SM00849">
    <property type="entry name" value="Lactamase_B"/>
    <property type="match status" value="1"/>
</dbReference>
<comment type="caution">
    <text evidence="17">The sequence shown here is derived from an EMBL/GenBank/DDBJ whole genome shotgun (WGS) entry which is preliminary data.</text>
</comment>
<evidence type="ECO:0000256" key="10">
    <source>
        <dbReference type="ARBA" id="ARBA00023128"/>
    </source>
</evidence>
<evidence type="ECO:0000256" key="13">
    <source>
        <dbReference type="ARBA" id="ARBA00066686"/>
    </source>
</evidence>
<evidence type="ECO:0000313" key="17">
    <source>
        <dbReference type="EMBL" id="GMR45850.1"/>
    </source>
</evidence>
<evidence type="ECO:0000256" key="3">
    <source>
        <dbReference type="ARBA" id="ARBA00006759"/>
    </source>
</evidence>
<comment type="catalytic activity">
    <reaction evidence="11">
        <text>S-sulfanylglutathione + O2 + H2O = sulfite + glutathione + 2 H(+)</text>
        <dbReference type="Rhea" id="RHEA:12981"/>
        <dbReference type="ChEBI" id="CHEBI:15377"/>
        <dbReference type="ChEBI" id="CHEBI:15378"/>
        <dbReference type="ChEBI" id="CHEBI:15379"/>
        <dbReference type="ChEBI" id="CHEBI:17359"/>
        <dbReference type="ChEBI" id="CHEBI:57925"/>
        <dbReference type="ChEBI" id="CHEBI:58905"/>
        <dbReference type="EC" id="1.13.11.18"/>
    </reaction>
</comment>
<dbReference type="Proteomes" id="UP001328107">
    <property type="component" value="Unassembled WGS sequence"/>
</dbReference>
<dbReference type="GO" id="GO:0005739">
    <property type="term" value="C:mitochondrion"/>
    <property type="evidence" value="ECO:0007669"/>
    <property type="project" value="UniProtKB-SubCell"/>
</dbReference>
<evidence type="ECO:0000256" key="11">
    <source>
        <dbReference type="ARBA" id="ARBA00050990"/>
    </source>
</evidence>
<comment type="subcellular location">
    <subcellularLocation>
        <location evidence="2">Mitochondrion</location>
    </subcellularLocation>
</comment>
<keyword evidence="6" id="KW-0223">Dioxygenase</keyword>
<dbReference type="PANTHER" id="PTHR43084:SF1">
    <property type="entry name" value="PERSULFIDE DIOXYGENASE ETHE1, MITOCHONDRIAL"/>
    <property type="match status" value="1"/>
</dbReference>
<dbReference type="InterPro" id="IPR036866">
    <property type="entry name" value="RibonucZ/Hydroxyglut_hydro"/>
</dbReference>
<dbReference type="GO" id="GO:0006749">
    <property type="term" value="P:glutathione metabolic process"/>
    <property type="evidence" value="ECO:0007669"/>
    <property type="project" value="InterPro"/>
</dbReference>
<evidence type="ECO:0000313" key="18">
    <source>
        <dbReference type="Proteomes" id="UP001328107"/>
    </source>
</evidence>